<dbReference type="GO" id="GO:0000155">
    <property type="term" value="F:phosphorelay sensor kinase activity"/>
    <property type="evidence" value="ECO:0007669"/>
    <property type="project" value="InterPro"/>
</dbReference>
<dbReference type="SMART" id="SM00387">
    <property type="entry name" value="HATPase_c"/>
    <property type="match status" value="1"/>
</dbReference>
<evidence type="ECO:0000256" key="3">
    <source>
        <dbReference type="ARBA" id="ARBA00022553"/>
    </source>
</evidence>
<evidence type="ECO:0000256" key="2">
    <source>
        <dbReference type="ARBA" id="ARBA00012438"/>
    </source>
</evidence>
<dbReference type="InterPro" id="IPR003594">
    <property type="entry name" value="HATPase_dom"/>
</dbReference>
<keyword evidence="8" id="KW-0902">Two-component regulatory system</keyword>
<keyword evidence="4" id="KW-0808">Transferase</keyword>
<feature type="domain" description="Histidine kinase/HSP90-like ATPase" evidence="10">
    <location>
        <begin position="299"/>
        <end position="385"/>
    </location>
</feature>
<dbReference type="SUPFAM" id="SSF55874">
    <property type="entry name" value="ATPase domain of HSP90 chaperone/DNA topoisomerase II/histidine kinase"/>
    <property type="match status" value="1"/>
</dbReference>
<organism evidence="11 12">
    <name type="scientific">Caloranaerobacter azorensis</name>
    <dbReference type="NCBI Taxonomy" id="116090"/>
    <lineage>
        <taxon>Bacteria</taxon>
        <taxon>Bacillati</taxon>
        <taxon>Bacillota</taxon>
        <taxon>Tissierellia</taxon>
        <taxon>Tissierellales</taxon>
        <taxon>Thermohalobacteraceae</taxon>
        <taxon>Caloranaerobacter</taxon>
    </lineage>
</organism>
<dbReference type="EC" id="2.7.13.3" evidence="2"/>
<dbReference type="GO" id="GO:0046983">
    <property type="term" value="F:protein dimerization activity"/>
    <property type="evidence" value="ECO:0007669"/>
    <property type="project" value="InterPro"/>
</dbReference>
<feature type="transmembrane region" description="Helical" evidence="9">
    <location>
        <begin position="135"/>
        <end position="156"/>
    </location>
</feature>
<evidence type="ECO:0000256" key="7">
    <source>
        <dbReference type="ARBA" id="ARBA00022840"/>
    </source>
</evidence>
<evidence type="ECO:0000256" key="4">
    <source>
        <dbReference type="ARBA" id="ARBA00022679"/>
    </source>
</evidence>
<keyword evidence="9" id="KW-0472">Membrane</keyword>
<dbReference type="KEGG" id="cazo:G3A45_08215"/>
<feature type="transmembrane region" description="Helical" evidence="9">
    <location>
        <begin position="59"/>
        <end position="76"/>
    </location>
</feature>
<dbReference type="GO" id="GO:0005524">
    <property type="term" value="F:ATP binding"/>
    <property type="evidence" value="ECO:0007669"/>
    <property type="project" value="UniProtKB-KW"/>
</dbReference>
<evidence type="ECO:0000256" key="6">
    <source>
        <dbReference type="ARBA" id="ARBA00022777"/>
    </source>
</evidence>
<evidence type="ECO:0000256" key="8">
    <source>
        <dbReference type="ARBA" id="ARBA00023012"/>
    </source>
</evidence>
<dbReference type="CDD" id="cd16917">
    <property type="entry name" value="HATPase_UhpB-NarQ-NarX-like"/>
    <property type="match status" value="1"/>
</dbReference>
<dbReference type="Gene3D" id="1.20.5.1930">
    <property type="match status" value="1"/>
</dbReference>
<feature type="transmembrane region" description="Helical" evidence="9">
    <location>
        <begin position="7"/>
        <end position="27"/>
    </location>
</feature>
<feature type="transmembrane region" description="Helical" evidence="9">
    <location>
        <begin position="33"/>
        <end position="52"/>
    </location>
</feature>
<keyword evidence="9" id="KW-0812">Transmembrane</keyword>
<keyword evidence="5" id="KW-0547">Nucleotide-binding</keyword>
<evidence type="ECO:0000313" key="12">
    <source>
        <dbReference type="Proteomes" id="UP000464452"/>
    </source>
</evidence>
<dbReference type="AlphaFoldDB" id="A0A6P1YEB9"/>
<protein>
    <recommendedName>
        <fullName evidence="2">histidine kinase</fullName>
        <ecNumber evidence="2">2.7.13.3</ecNumber>
    </recommendedName>
</protein>
<gene>
    <name evidence="11" type="ORF">G3A45_08215</name>
</gene>
<accession>A0A6P1YEB9</accession>
<dbReference type="EMBL" id="CP048617">
    <property type="protein sequence ID" value="QIB27272.1"/>
    <property type="molecule type" value="Genomic_DNA"/>
</dbReference>
<keyword evidence="6 11" id="KW-0418">Kinase</keyword>
<dbReference type="PANTHER" id="PTHR24421:SF10">
    <property type="entry name" value="NITRATE_NITRITE SENSOR PROTEIN NARQ"/>
    <property type="match status" value="1"/>
</dbReference>
<dbReference type="InterPro" id="IPR011712">
    <property type="entry name" value="Sig_transdc_His_kin_sub3_dim/P"/>
</dbReference>
<evidence type="ECO:0000256" key="9">
    <source>
        <dbReference type="SAM" id="Phobius"/>
    </source>
</evidence>
<evidence type="ECO:0000256" key="5">
    <source>
        <dbReference type="ARBA" id="ARBA00022741"/>
    </source>
</evidence>
<dbReference type="Gene3D" id="3.30.565.10">
    <property type="entry name" value="Histidine kinase-like ATPase, C-terminal domain"/>
    <property type="match status" value="1"/>
</dbReference>
<feature type="transmembrane region" description="Helical" evidence="9">
    <location>
        <begin position="82"/>
        <end position="101"/>
    </location>
</feature>
<evidence type="ECO:0000313" key="11">
    <source>
        <dbReference type="EMBL" id="QIB27272.1"/>
    </source>
</evidence>
<dbReference type="PANTHER" id="PTHR24421">
    <property type="entry name" value="NITRATE/NITRITE SENSOR PROTEIN NARX-RELATED"/>
    <property type="match status" value="1"/>
</dbReference>
<feature type="transmembrane region" description="Helical" evidence="9">
    <location>
        <begin position="108"/>
        <end position="129"/>
    </location>
</feature>
<sequence length="386" mass="45003">MSDKNFKVFMLIKILVLLPIFYTAIYFENTFGKRFYTIILIFIVYMILGVIRRKLCNKYSTLFMSFFIDILLIFLLEYNSRFLINYFLHSFYIVIILEASLTLKRDRSLIVGIVAVLISLIKSIMLIYYKSNLANISEMAFFALINILTLIVTNFAQYNKEEKEKKELLYKELLKAHKKLKEYSDRVERLTIIEERNRIARDIHDTLGHKMTALIMQLEMSSYMIDENPEKAKQLIEEAKKQAREGLLSIRKVVETLRINDDISQGIDFIKQMADEFSKKTGTDIKFKIKGNQIKIPSNINTVLYRIIQESLTNAVRHGKATKINIEIVFKENSVNFCIRDNGIGVDNIKEGYGLKGIRERVEHFNGKVKFESRGGFEVKGYLPIS</sequence>
<keyword evidence="9" id="KW-1133">Transmembrane helix</keyword>
<dbReference type="Pfam" id="PF07730">
    <property type="entry name" value="HisKA_3"/>
    <property type="match status" value="1"/>
</dbReference>
<proteinExistence type="predicted"/>
<keyword evidence="3" id="KW-0597">Phosphoprotein</keyword>
<reference evidence="11 12" key="1">
    <citation type="submission" date="2020-02" db="EMBL/GenBank/DDBJ databases">
        <title>Thermophilic hydrogen producing bacteria, Caloranaerobacter azorensis.</title>
        <authorList>
            <person name="Baek K."/>
        </authorList>
    </citation>
    <scope>NUCLEOTIDE SEQUENCE [LARGE SCALE GENOMIC DNA]</scope>
    <source>
        <strain evidence="11 12">T3-1</strain>
    </source>
</reference>
<name>A0A6P1YEB9_9FIRM</name>
<dbReference type="Proteomes" id="UP000464452">
    <property type="component" value="Chromosome"/>
</dbReference>
<dbReference type="InterPro" id="IPR036890">
    <property type="entry name" value="HATPase_C_sf"/>
</dbReference>
<dbReference type="GO" id="GO:0016020">
    <property type="term" value="C:membrane"/>
    <property type="evidence" value="ECO:0007669"/>
    <property type="project" value="InterPro"/>
</dbReference>
<dbReference type="Pfam" id="PF02518">
    <property type="entry name" value="HATPase_c"/>
    <property type="match status" value="1"/>
</dbReference>
<keyword evidence="7" id="KW-0067">ATP-binding</keyword>
<evidence type="ECO:0000259" key="10">
    <source>
        <dbReference type="SMART" id="SM00387"/>
    </source>
</evidence>
<comment type="catalytic activity">
    <reaction evidence="1">
        <text>ATP + protein L-histidine = ADP + protein N-phospho-L-histidine.</text>
        <dbReference type="EC" id="2.7.13.3"/>
    </reaction>
</comment>
<dbReference type="RefSeq" id="WP_163235133.1">
    <property type="nucleotide sequence ID" value="NZ_CP048617.1"/>
</dbReference>
<dbReference type="InterPro" id="IPR050482">
    <property type="entry name" value="Sensor_HK_TwoCompSys"/>
</dbReference>
<evidence type="ECO:0000256" key="1">
    <source>
        <dbReference type="ARBA" id="ARBA00000085"/>
    </source>
</evidence>